<name>A0A9D4SPC1_RHISA</name>
<protein>
    <recommendedName>
        <fullName evidence="5">Serpin domain-containing protein</fullName>
    </recommendedName>
</protein>
<dbReference type="CDD" id="cd00172">
    <property type="entry name" value="serpin"/>
    <property type="match status" value="1"/>
</dbReference>
<dbReference type="Pfam" id="PF00079">
    <property type="entry name" value="Serpin"/>
    <property type="match status" value="2"/>
</dbReference>
<accession>A0A9D4SPC1</accession>
<dbReference type="SUPFAM" id="SSF56574">
    <property type="entry name" value="Serpins"/>
    <property type="match status" value="1"/>
</dbReference>
<reference evidence="6" key="1">
    <citation type="journal article" date="2020" name="Cell">
        <title>Large-Scale Comparative Analyses of Tick Genomes Elucidate Their Genetic Diversity and Vector Capacities.</title>
        <authorList>
            <consortium name="Tick Genome and Microbiome Consortium (TIGMIC)"/>
            <person name="Jia N."/>
            <person name="Wang J."/>
            <person name="Shi W."/>
            <person name="Du L."/>
            <person name="Sun Y."/>
            <person name="Zhan W."/>
            <person name="Jiang J.F."/>
            <person name="Wang Q."/>
            <person name="Zhang B."/>
            <person name="Ji P."/>
            <person name="Bell-Sakyi L."/>
            <person name="Cui X.M."/>
            <person name="Yuan T.T."/>
            <person name="Jiang B.G."/>
            <person name="Yang W.F."/>
            <person name="Lam T.T."/>
            <person name="Chang Q.C."/>
            <person name="Ding S.J."/>
            <person name="Wang X.J."/>
            <person name="Zhu J.G."/>
            <person name="Ruan X.D."/>
            <person name="Zhao L."/>
            <person name="Wei J.T."/>
            <person name="Ye R.Z."/>
            <person name="Que T.C."/>
            <person name="Du C.H."/>
            <person name="Zhou Y.H."/>
            <person name="Cheng J.X."/>
            <person name="Dai P.F."/>
            <person name="Guo W.B."/>
            <person name="Han X.H."/>
            <person name="Huang E.J."/>
            <person name="Li L.F."/>
            <person name="Wei W."/>
            <person name="Gao Y.C."/>
            <person name="Liu J.Z."/>
            <person name="Shao H.Z."/>
            <person name="Wang X."/>
            <person name="Wang C.C."/>
            <person name="Yang T.C."/>
            <person name="Huo Q.B."/>
            <person name="Li W."/>
            <person name="Chen H.Y."/>
            <person name="Chen S.E."/>
            <person name="Zhou L.G."/>
            <person name="Ni X.B."/>
            <person name="Tian J.H."/>
            <person name="Sheng Y."/>
            <person name="Liu T."/>
            <person name="Pan Y.S."/>
            <person name="Xia L.Y."/>
            <person name="Li J."/>
            <person name="Zhao F."/>
            <person name="Cao W.C."/>
        </authorList>
    </citation>
    <scope>NUCLEOTIDE SEQUENCE</scope>
    <source>
        <strain evidence="6">Rsan-2018</strain>
    </source>
</reference>
<comment type="subcellular location">
    <subcellularLocation>
        <location evidence="1">Secreted</location>
    </subcellularLocation>
</comment>
<keyword evidence="3" id="KW-0964">Secreted</keyword>
<dbReference type="AlphaFoldDB" id="A0A9D4SPC1"/>
<gene>
    <name evidence="6" type="ORF">HPB52_000156</name>
</gene>
<comment type="caution">
    <text evidence="6">The sequence shown here is derived from an EMBL/GenBank/DDBJ whole genome shotgun (WGS) entry which is preliminary data.</text>
</comment>
<dbReference type="InterPro" id="IPR023796">
    <property type="entry name" value="Serpin_dom"/>
</dbReference>
<keyword evidence="7" id="KW-1185">Reference proteome</keyword>
<evidence type="ECO:0000256" key="3">
    <source>
        <dbReference type="ARBA" id="ARBA00022525"/>
    </source>
</evidence>
<evidence type="ECO:0000259" key="5">
    <source>
        <dbReference type="Pfam" id="PF00079"/>
    </source>
</evidence>
<sequence length="256" mass="28389">MVDFRGSWKQAFDDRTATRELFHESDDRSTTVIMVHQTGRFRFAKCADLNATAVELPYEGPGRALMSAASVSLSGVYTPGSGCVTPAIEWTGSEFSLVVLLPDDKNGLASLEAKLSALTALRCFSSLRRHGQVRVSLPLFKVKQVTELSPALSALGVRDVFGEHALLWGSSMGDKRVTLMRHAAAFETSQNGGRRRSRTKQRQSHLARLTRSIGVLLRMPRFRTDVISVDRPFAFFVTCSRPDAVMLLGSVREIRW</sequence>
<evidence type="ECO:0000256" key="2">
    <source>
        <dbReference type="ARBA" id="ARBA00009500"/>
    </source>
</evidence>
<dbReference type="InterPro" id="IPR036186">
    <property type="entry name" value="Serpin_sf"/>
</dbReference>
<evidence type="ECO:0000256" key="4">
    <source>
        <dbReference type="ARBA" id="ARBA00023180"/>
    </source>
</evidence>
<dbReference type="PANTHER" id="PTHR11461:SF211">
    <property type="entry name" value="GH10112P-RELATED"/>
    <property type="match status" value="1"/>
</dbReference>
<dbReference type="InterPro" id="IPR000215">
    <property type="entry name" value="Serpin_fam"/>
</dbReference>
<feature type="domain" description="Serpin" evidence="5">
    <location>
        <begin position="2"/>
        <end position="60"/>
    </location>
</feature>
<feature type="domain" description="Serpin" evidence="5">
    <location>
        <begin position="88"/>
        <end position="252"/>
    </location>
</feature>
<evidence type="ECO:0000313" key="7">
    <source>
        <dbReference type="Proteomes" id="UP000821837"/>
    </source>
</evidence>
<dbReference type="PANTHER" id="PTHR11461">
    <property type="entry name" value="SERINE PROTEASE INHIBITOR, SERPIN"/>
    <property type="match status" value="1"/>
</dbReference>
<reference evidence="6" key="2">
    <citation type="submission" date="2021-09" db="EMBL/GenBank/DDBJ databases">
        <authorList>
            <person name="Jia N."/>
            <person name="Wang J."/>
            <person name="Shi W."/>
            <person name="Du L."/>
            <person name="Sun Y."/>
            <person name="Zhan W."/>
            <person name="Jiang J."/>
            <person name="Wang Q."/>
            <person name="Zhang B."/>
            <person name="Ji P."/>
            <person name="Sakyi L.B."/>
            <person name="Cui X."/>
            <person name="Yuan T."/>
            <person name="Jiang B."/>
            <person name="Yang W."/>
            <person name="Lam T.T.-Y."/>
            <person name="Chang Q."/>
            <person name="Ding S."/>
            <person name="Wang X."/>
            <person name="Zhu J."/>
            <person name="Ruan X."/>
            <person name="Zhao L."/>
            <person name="Wei J."/>
            <person name="Que T."/>
            <person name="Du C."/>
            <person name="Cheng J."/>
            <person name="Dai P."/>
            <person name="Han X."/>
            <person name="Huang E."/>
            <person name="Gao Y."/>
            <person name="Liu J."/>
            <person name="Shao H."/>
            <person name="Ye R."/>
            <person name="Li L."/>
            <person name="Wei W."/>
            <person name="Wang X."/>
            <person name="Wang C."/>
            <person name="Huo Q."/>
            <person name="Li W."/>
            <person name="Guo W."/>
            <person name="Chen H."/>
            <person name="Chen S."/>
            <person name="Zhou L."/>
            <person name="Zhou L."/>
            <person name="Ni X."/>
            <person name="Tian J."/>
            <person name="Zhou Y."/>
            <person name="Sheng Y."/>
            <person name="Liu T."/>
            <person name="Pan Y."/>
            <person name="Xia L."/>
            <person name="Li J."/>
            <person name="Zhao F."/>
            <person name="Cao W."/>
        </authorList>
    </citation>
    <scope>NUCLEOTIDE SEQUENCE</scope>
    <source>
        <strain evidence="6">Rsan-2018</strain>
        <tissue evidence="6">Larvae</tissue>
    </source>
</reference>
<keyword evidence="4" id="KW-0325">Glycoprotein</keyword>
<dbReference type="InterPro" id="IPR042185">
    <property type="entry name" value="Serpin_sf_2"/>
</dbReference>
<dbReference type="GO" id="GO:0005615">
    <property type="term" value="C:extracellular space"/>
    <property type="evidence" value="ECO:0007669"/>
    <property type="project" value="InterPro"/>
</dbReference>
<proteinExistence type="inferred from homology"/>
<dbReference type="GO" id="GO:0004867">
    <property type="term" value="F:serine-type endopeptidase inhibitor activity"/>
    <property type="evidence" value="ECO:0007669"/>
    <property type="project" value="InterPro"/>
</dbReference>
<evidence type="ECO:0000256" key="1">
    <source>
        <dbReference type="ARBA" id="ARBA00004613"/>
    </source>
</evidence>
<dbReference type="VEuPathDB" id="VectorBase:RSAN_037803"/>
<comment type="similarity">
    <text evidence="2">Belongs to the serpin family.</text>
</comment>
<dbReference type="EMBL" id="JABSTV010001254">
    <property type="protein sequence ID" value="KAH7938737.1"/>
    <property type="molecule type" value="Genomic_DNA"/>
</dbReference>
<dbReference type="Gene3D" id="2.30.39.10">
    <property type="entry name" value="Alpha-1-antitrypsin, domain 1"/>
    <property type="match status" value="1"/>
</dbReference>
<evidence type="ECO:0000313" key="6">
    <source>
        <dbReference type="EMBL" id="KAH7938737.1"/>
    </source>
</evidence>
<dbReference type="Proteomes" id="UP000821837">
    <property type="component" value="Chromosome 8"/>
</dbReference>
<organism evidence="6 7">
    <name type="scientific">Rhipicephalus sanguineus</name>
    <name type="common">Brown dog tick</name>
    <name type="synonym">Ixodes sanguineus</name>
    <dbReference type="NCBI Taxonomy" id="34632"/>
    <lineage>
        <taxon>Eukaryota</taxon>
        <taxon>Metazoa</taxon>
        <taxon>Ecdysozoa</taxon>
        <taxon>Arthropoda</taxon>
        <taxon>Chelicerata</taxon>
        <taxon>Arachnida</taxon>
        <taxon>Acari</taxon>
        <taxon>Parasitiformes</taxon>
        <taxon>Ixodida</taxon>
        <taxon>Ixodoidea</taxon>
        <taxon>Ixodidae</taxon>
        <taxon>Rhipicephalinae</taxon>
        <taxon>Rhipicephalus</taxon>
        <taxon>Rhipicephalus</taxon>
    </lineage>
</organism>